<accession>A0ABS3ESB8</accession>
<organism evidence="1 2">
    <name type="scientific">[Muricauda] lutisoli</name>
    <dbReference type="NCBI Taxonomy" id="2816035"/>
    <lineage>
        <taxon>Bacteria</taxon>
        <taxon>Pseudomonadati</taxon>
        <taxon>Bacteroidota</taxon>
        <taxon>Flavobacteriia</taxon>
        <taxon>Flavobacteriales</taxon>
        <taxon>Flavobacteriaceae</taxon>
        <taxon>Allomuricauda</taxon>
    </lineage>
</organism>
<evidence type="ECO:0008006" key="3">
    <source>
        <dbReference type="Google" id="ProtNLM"/>
    </source>
</evidence>
<evidence type="ECO:0000313" key="2">
    <source>
        <dbReference type="Proteomes" id="UP000664163"/>
    </source>
</evidence>
<reference evidence="1 2" key="1">
    <citation type="submission" date="2021-03" db="EMBL/GenBank/DDBJ databases">
        <title>Muricauda sp. CAU 1631 isolated from Incheon.</title>
        <authorList>
            <person name="Kim W."/>
        </authorList>
    </citation>
    <scope>NUCLEOTIDE SEQUENCE [LARGE SCALE GENOMIC DNA]</scope>
    <source>
        <strain evidence="1 2">CAU 1631</strain>
    </source>
</reference>
<name>A0ABS3ESB8_9FLAO</name>
<dbReference type="Proteomes" id="UP000664163">
    <property type="component" value="Unassembled WGS sequence"/>
</dbReference>
<proteinExistence type="predicted"/>
<sequence length="182" mass="20380">MKKKSRIIALVFGIVLLHSCQKDTTFLITETSVGPLTQSTKVKEMESTFAKDSVVGDTAQISLGLSPKKIEIFEKGGKHLLTLTSNSDSIPTIENIRIMDSRYVTEKGIGLRSTFKDIQSKYDIKKIVTTLNSIVVFPKGSNLYFTIDKEELPENLRFSTSDIEAVQIPDDAKIKYLMLGWE</sequence>
<gene>
    <name evidence="1" type="ORF">J0X13_00725</name>
</gene>
<comment type="caution">
    <text evidence="1">The sequence shown here is derived from an EMBL/GenBank/DDBJ whole genome shotgun (WGS) entry which is preliminary data.</text>
</comment>
<dbReference type="RefSeq" id="WP_207069578.1">
    <property type="nucleotide sequence ID" value="NZ_JAFLND010000001.1"/>
</dbReference>
<dbReference type="EMBL" id="JAFLND010000001">
    <property type="protein sequence ID" value="MBO0329050.1"/>
    <property type="molecule type" value="Genomic_DNA"/>
</dbReference>
<keyword evidence="2" id="KW-1185">Reference proteome</keyword>
<evidence type="ECO:0000313" key="1">
    <source>
        <dbReference type="EMBL" id="MBO0329050.1"/>
    </source>
</evidence>
<protein>
    <recommendedName>
        <fullName evidence="3">DUF4292 domain-containing protein</fullName>
    </recommendedName>
</protein>